<dbReference type="InterPro" id="IPR029055">
    <property type="entry name" value="Ntn_hydrolases_N"/>
</dbReference>
<name>A0A517ZSF0_9PLAN</name>
<dbReference type="GO" id="GO:0005829">
    <property type="term" value="C:cytosol"/>
    <property type="evidence" value="ECO:0007669"/>
    <property type="project" value="TreeGrafter"/>
</dbReference>
<evidence type="ECO:0000256" key="5">
    <source>
        <dbReference type="ARBA" id="ARBA00022840"/>
    </source>
</evidence>
<evidence type="ECO:0000313" key="12">
    <source>
        <dbReference type="EMBL" id="QDU45374.1"/>
    </source>
</evidence>
<dbReference type="InterPro" id="IPR033738">
    <property type="entry name" value="AsnB_N"/>
</dbReference>
<dbReference type="PANTHER" id="PTHR43284:SF1">
    <property type="entry name" value="ASPARAGINE SYNTHETASE"/>
    <property type="match status" value="1"/>
</dbReference>
<keyword evidence="8" id="KW-0028">Amino-acid biosynthesis</keyword>
<comment type="similarity">
    <text evidence="2">Belongs to the asparagine synthetase family.</text>
</comment>
<feature type="site" description="Important for beta-aspartyl-AMP intermediate formation" evidence="10">
    <location>
        <position position="364"/>
    </location>
</feature>
<dbReference type="InterPro" id="IPR017932">
    <property type="entry name" value="GATase_2_dom"/>
</dbReference>
<feature type="domain" description="Glutamine amidotransferase type-2" evidence="11">
    <location>
        <begin position="2"/>
        <end position="215"/>
    </location>
</feature>
<gene>
    <name evidence="12" type="primary">asnB_3</name>
    <name evidence="12" type="ORF">Mal52_38680</name>
</gene>
<dbReference type="NCBIfam" id="TIGR01536">
    <property type="entry name" value="asn_synth_AEB"/>
    <property type="match status" value="1"/>
</dbReference>
<feature type="active site" description="For GATase activity" evidence="8">
    <location>
        <position position="2"/>
    </location>
</feature>
<dbReference type="PROSITE" id="PS51278">
    <property type="entry name" value="GATASE_TYPE_2"/>
    <property type="match status" value="1"/>
</dbReference>
<keyword evidence="4 9" id="KW-0547">Nucleotide-binding</keyword>
<evidence type="ECO:0000256" key="2">
    <source>
        <dbReference type="ARBA" id="ARBA00005752"/>
    </source>
</evidence>
<dbReference type="Pfam" id="PF13537">
    <property type="entry name" value="GATase_7"/>
    <property type="match status" value="1"/>
</dbReference>
<keyword evidence="12" id="KW-0436">Ligase</keyword>
<dbReference type="EC" id="6.3.5.4" evidence="3"/>
<dbReference type="EMBL" id="CP036276">
    <property type="protein sequence ID" value="QDU45374.1"/>
    <property type="molecule type" value="Genomic_DNA"/>
</dbReference>
<evidence type="ECO:0000256" key="10">
    <source>
        <dbReference type="PIRSR" id="PIRSR001589-3"/>
    </source>
</evidence>
<comment type="pathway">
    <text evidence="1">Amino-acid biosynthesis; L-asparagine biosynthesis; L-asparagine from L-aspartate (L-Gln route): step 1/1.</text>
</comment>
<dbReference type="GO" id="GO:0006529">
    <property type="term" value="P:asparagine biosynthetic process"/>
    <property type="evidence" value="ECO:0007669"/>
    <property type="project" value="UniProtKB-KW"/>
</dbReference>
<keyword evidence="13" id="KW-1185">Reference proteome</keyword>
<dbReference type="PIRSF" id="PIRSF001589">
    <property type="entry name" value="Asn_synthetase_glu-h"/>
    <property type="match status" value="1"/>
</dbReference>
<protein>
    <recommendedName>
        <fullName evidence="3">asparagine synthase (glutamine-hydrolyzing)</fullName>
        <ecNumber evidence="3">6.3.5.4</ecNumber>
    </recommendedName>
</protein>
<dbReference type="Proteomes" id="UP000319383">
    <property type="component" value="Chromosome"/>
</dbReference>
<evidence type="ECO:0000256" key="4">
    <source>
        <dbReference type="ARBA" id="ARBA00022741"/>
    </source>
</evidence>
<dbReference type="Gene3D" id="3.60.20.10">
    <property type="entry name" value="Glutamine Phosphoribosylpyrophosphate, subunit 1, domain 1"/>
    <property type="match status" value="1"/>
</dbReference>
<evidence type="ECO:0000256" key="7">
    <source>
        <dbReference type="ARBA" id="ARBA00048741"/>
    </source>
</evidence>
<evidence type="ECO:0000256" key="1">
    <source>
        <dbReference type="ARBA" id="ARBA00005187"/>
    </source>
</evidence>
<dbReference type="GO" id="GO:0005524">
    <property type="term" value="F:ATP binding"/>
    <property type="evidence" value="ECO:0007669"/>
    <property type="project" value="UniProtKB-KW"/>
</dbReference>
<dbReference type="InterPro" id="IPR006426">
    <property type="entry name" value="Asn_synth_AEB"/>
</dbReference>
<sequence length="637" mass="71289">MCGILGIVAQPGEQVDIDRSALTAMRDEMLSRGPDGAGIFENRNLAFAHRRLAIRDLTGGHQPWVSDDGNCVLVYNGEIYNDDALRDELSAAGHRFKSRCDTEVVMEAYRRWGIECVQHLRGMFALGIYDFQTDRLFLARDRFGIKPLYFSMLGRDLVFASSVSAILRHPRVSPMPNLKVASHYLTTFRVTLGRETMYDGIQQLQPAEYLIAEAGRKEIVRYWQPPQKSQDPIDYESAAAELDSTLQESVRCHLASDVPVGAFVSGGVDSNTILSMMQTSQTSGLKAFCGGGDEASPDFTYARRCASHFDCDYDEVHVDAGDYLESWQHLVAQQRLPLSTPTDVIINRLAERMKQHVGVALGGEGADELLCGYAVQHWSGRDFTAGQSLQAGSYKGTPLEADQCRESLMQQYGRLQFGSEGDHYLALNSLIPTTVKPQLLQPWAWKLAEDDHCMRGHYDQMFGDRDGEHSHRKQAAVIHQVNLEALLSRLDRSTMAAGLEARVPYADHVLVDKMFRLPMRYKIDVAEHERAPHLSSASLQQRGSLRSKRLLRTIAQRRLPTELASRKKASFPTPVANWFAGAWQPWVQQKLMTSPFARNLFQAEPLAELASNPAAAGMWLWPIVNLSVWGDQEFAAA</sequence>
<dbReference type="SUPFAM" id="SSF56235">
    <property type="entry name" value="N-terminal nucleophile aminohydrolases (Ntn hydrolases)"/>
    <property type="match status" value="1"/>
</dbReference>
<dbReference type="InterPro" id="IPR051786">
    <property type="entry name" value="ASN_synthetase/amidase"/>
</dbReference>
<evidence type="ECO:0000256" key="8">
    <source>
        <dbReference type="PIRSR" id="PIRSR001589-1"/>
    </source>
</evidence>
<reference evidence="12 13" key="1">
    <citation type="submission" date="2019-02" db="EMBL/GenBank/DDBJ databases">
        <title>Deep-cultivation of Planctomycetes and their phenomic and genomic characterization uncovers novel biology.</title>
        <authorList>
            <person name="Wiegand S."/>
            <person name="Jogler M."/>
            <person name="Boedeker C."/>
            <person name="Pinto D."/>
            <person name="Vollmers J."/>
            <person name="Rivas-Marin E."/>
            <person name="Kohn T."/>
            <person name="Peeters S.H."/>
            <person name="Heuer A."/>
            <person name="Rast P."/>
            <person name="Oberbeckmann S."/>
            <person name="Bunk B."/>
            <person name="Jeske O."/>
            <person name="Meyerdierks A."/>
            <person name="Storesund J.E."/>
            <person name="Kallscheuer N."/>
            <person name="Luecker S."/>
            <person name="Lage O.M."/>
            <person name="Pohl T."/>
            <person name="Merkel B.J."/>
            <person name="Hornburger P."/>
            <person name="Mueller R.-W."/>
            <person name="Bruemmer F."/>
            <person name="Labrenz M."/>
            <person name="Spormann A.M."/>
            <person name="Op den Camp H."/>
            <person name="Overmann J."/>
            <person name="Amann R."/>
            <person name="Jetten M.S.M."/>
            <person name="Mascher T."/>
            <person name="Medema M.H."/>
            <person name="Devos D.P."/>
            <person name="Kaster A.-K."/>
            <person name="Ovreas L."/>
            <person name="Rohde M."/>
            <person name="Galperin M.Y."/>
            <person name="Jogler C."/>
        </authorList>
    </citation>
    <scope>NUCLEOTIDE SEQUENCE [LARGE SCALE GENOMIC DNA]</scope>
    <source>
        <strain evidence="12 13">Mal52</strain>
    </source>
</reference>
<keyword evidence="5 9" id="KW-0067">ATP-binding</keyword>
<evidence type="ECO:0000256" key="9">
    <source>
        <dbReference type="PIRSR" id="PIRSR001589-2"/>
    </source>
</evidence>
<evidence type="ECO:0000313" key="13">
    <source>
        <dbReference type="Proteomes" id="UP000319383"/>
    </source>
</evidence>
<keyword evidence="6 8" id="KW-0315">Glutamine amidotransferase</keyword>
<evidence type="ECO:0000259" key="11">
    <source>
        <dbReference type="PROSITE" id="PS51278"/>
    </source>
</evidence>
<evidence type="ECO:0000256" key="3">
    <source>
        <dbReference type="ARBA" id="ARBA00012737"/>
    </source>
</evidence>
<dbReference type="RefSeq" id="WP_197534307.1">
    <property type="nucleotide sequence ID" value="NZ_CP036276.1"/>
</dbReference>
<keyword evidence="8" id="KW-0061">Asparagine biosynthesis</keyword>
<feature type="binding site" evidence="9">
    <location>
        <position position="101"/>
    </location>
    <ligand>
        <name>L-glutamine</name>
        <dbReference type="ChEBI" id="CHEBI:58359"/>
    </ligand>
</feature>
<evidence type="ECO:0000256" key="6">
    <source>
        <dbReference type="ARBA" id="ARBA00022962"/>
    </source>
</evidence>
<dbReference type="CDD" id="cd01991">
    <property type="entry name" value="Asn_synthase_B_C"/>
    <property type="match status" value="1"/>
</dbReference>
<proteinExistence type="inferred from homology"/>
<dbReference type="PANTHER" id="PTHR43284">
    <property type="entry name" value="ASPARAGINE SYNTHETASE (GLUTAMINE-HYDROLYZING)"/>
    <property type="match status" value="1"/>
</dbReference>
<dbReference type="InterPro" id="IPR001962">
    <property type="entry name" value="Asn_synthase"/>
</dbReference>
<dbReference type="SUPFAM" id="SSF52402">
    <property type="entry name" value="Adenine nucleotide alpha hydrolases-like"/>
    <property type="match status" value="1"/>
</dbReference>
<dbReference type="Pfam" id="PF00733">
    <property type="entry name" value="Asn_synthase"/>
    <property type="match status" value="1"/>
</dbReference>
<dbReference type="GO" id="GO:0004066">
    <property type="term" value="F:asparagine synthase (glutamine-hydrolyzing) activity"/>
    <property type="evidence" value="ECO:0007669"/>
    <property type="project" value="UniProtKB-EC"/>
</dbReference>
<dbReference type="AlphaFoldDB" id="A0A517ZSF0"/>
<dbReference type="CDD" id="cd00712">
    <property type="entry name" value="AsnB"/>
    <property type="match status" value="1"/>
</dbReference>
<dbReference type="KEGG" id="sdyn:Mal52_38680"/>
<dbReference type="Gene3D" id="3.40.50.620">
    <property type="entry name" value="HUPs"/>
    <property type="match status" value="1"/>
</dbReference>
<dbReference type="InterPro" id="IPR014729">
    <property type="entry name" value="Rossmann-like_a/b/a_fold"/>
</dbReference>
<accession>A0A517ZSF0</accession>
<organism evidence="12 13">
    <name type="scientific">Symmachiella dynata</name>
    <dbReference type="NCBI Taxonomy" id="2527995"/>
    <lineage>
        <taxon>Bacteria</taxon>
        <taxon>Pseudomonadati</taxon>
        <taxon>Planctomycetota</taxon>
        <taxon>Planctomycetia</taxon>
        <taxon>Planctomycetales</taxon>
        <taxon>Planctomycetaceae</taxon>
        <taxon>Symmachiella</taxon>
    </lineage>
</organism>
<comment type="catalytic activity">
    <reaction evidence="7">
        <text>L-aspartate + L-glutamine + ATP + H2O = L-asparagine + L-glutamate + AMP + diphosphate + H(+)</text>
        <dbReference type="Rhea" id="RHEA:12228"/>
        <dbReference type="ChEBI" id="CHEBI:15377"/>
        <dbReference type="ChEBI" id="CHEBI:15378"/>
        <dbReference type="ChEBI" id="CHEBI:29985"/>
        <dbReference type="ChEBI" id="CHEBI:29991"/>
        <dbReference type="ChEBI" id="CHEBI:30616"/>
        <dbReference type="ChEBI" id="CHEBI:33019"/>
        <dbReference type="ChEBI" id="CHEBI:58048"/>
        <dbReference type="ChEBI" id="CHEBI:58359"/>
        <dbReference type="ChEBI" id="CHEBI:456215"/>
        <dbReference type="EC" id="6.3.5.4"/>
    </reaction>
</comment>